<dbReference type="GO" id="GO:0004674">
    <property type="term" value="F:protein serine/threonine kinase activity"/>
    <property type="evidence" value="ECO:0007669"/>
    <property type="project" value="UniProtKB-KW"/>
</dbReference>
<protein>
    <recommendedName>
        <fullName evidence="3">non-specific serine/threonine protein kinase</fullName>
        <ecNumber evidence="3">2.7.11.1</ecNumber>
    </recommendedName>
</protein>
<evidence type="ECO:0000256" key="2">
    <source>
        <dbReference type="ARBA" id="ARBA00004496"/>
    </source>
</evidence>
<dbReference type="FunFam" id="3.10.20.90:FF:000012">
    <property type="entry name" value="Serine/threonine-protein kinase WNK1 isoform 2"/>
    <property type="match status" value="1"/>
</dbReference>
<sequence>MDDDGGRRDAPGALMEAGRGAGPAGMAEPAAVPRARAARPGPQRFLRRSVVDSDQEEPLGLEGAESPGAQPPEPLQRRVLLFCKTRRLIAERARGRPAVPAPAAPAAPLGDLADPGPEPAGTQEPGPDPAPSPAPAPEGGPREEEAAAAARKEDVGALEARPELGRARREEPEEEEDDEDDLKAVATSLDGRFLKFDIELGRGSFKTVYKGLDTETWVEVAWCELQDRKLTKLERQRFKEEAEMLKGLQHPNIVRFYDFWESSARGKRCIVLVTELMTSGTLKTYLKRFKVMKPKVLRSWCRQILKGLLFLHTRTPPIIHRDLKCDNIFITGPTGSVKIGDLGLATLKRASFAKSVIGTPEFMAPEMYEEHYDESVDVYAFGMCMLEMATSEYPYSECQNAAQIYRKVTCGIKPASFEKVHDPEIKEIIGECICKNKEERYEIKDLLSHAFFAEDTGVRVELAEEDHGRKSTIALRLWVEDPKKLKGKPKDNGAIEFTFDLERETPDDVAQEMIESGFFHESDVKIVAKSIRDRVALIQWRRKRIWPALQPQEQRDPGSPDKARGPPTPLQVQVTYHSQAGPPELEEPEADQHLLTPALPASATSLASDSTFDSGQGSTVYSDSQSSQQSVVLGSLADGVQPPAQCVCSPPVSVSDGPVLPHSLPSLGAYQQPAPGLSVASIPPPAHPLLPQQPFPEPAMSFAPGLPPPSAPVPTGPGQPTPPPVPQPPHLTQPVPLPQVLAPQPVGPLQPVPPNLPPYLAPASQVVAPAQLKPLQMPPAPLQPLAQVPPQMPPLPVVPPIAPLATVDSLPAALPDLPATSGPAVPPPSQYFSPAVILPSLPLSATTAPLPTSPALPLQTVKLPHPAGAPLAVPCQTIVPNVAATATGIPLLAVAPQGVAALSIHPTVAQLPAQPVYPAAFPQMVPSDVPPSPLHAAQNVRAAPPHPAPPMLPQPHKPSVARLAEQAAPAASAGSQEQASQDKQPSLPQSCESYGGSDVTSGREMSDSCEGAFGGGKLEGKAARKHHRRSTRARSRQERASRPRLTILNVCNTGDKMVECQLETHNHKMVTFKFDLDGDAPDEIATYMVDHDFILQAERETFIEQMKDVMDKAEDMLSEDTDVDRGSDPGVSPPHLSTCGLGSGELFLPCLLVLHTGKRWFIICPVAEHPAAEAPESSPPLPLSSLQPDTSQDPVFSKDQLSSKEKPSFSASLQLLSQAGPKDPPGGAPSPLVPSSPPVTAVPQDMAPPAASPKPEPATGAAMQAGVPGTPQGPASEHKTPWLLVETHDAQLPAQAPGTGRGPCAPSLEAPSHSTGLGDPGSAREPSTRGEPLLALAPVSGAPGGAPQPTLGQPLPPLPSVVGAISLATPQLPSPPLAPTAPPQPPSALESDGEGPPPRVGFVDSTIKSLDEKLRTLLYQEHVPTSSALAGTPVEAGDRDFTPEPPRGDEPRTEASGGDLALLPQPALEKSETALGLDVTLEQATSLPVTESPLSSMLGCEGGQVASDSPVVPSVPQDAPASAIPARLEPTDWTSRVPGETLAESTQSCPGTLTQRGLESHPQTHSTLISGSPQKWPGQQDGSSPAKTVGRFSVVSTQDEWTLASPSSLRYSAPPDVYLDEAPHSPDMKLAVRRAQTASSIEVGMGEPMSSDSGDECPRRRPSMQKHTSLPGSGGGVASDFVKKATAFLHRSSRAGSPGLETPSRMGVKVPTISVTSFHSQSSYISSDNDSEIEDADIRKELQSLREKHLKEISELQSQQKQEIEALYRRLGKPLPPNLGLFHTAPPVGRRRKSSKSKLKAGKLLNPLVQQLKVVASSTGHLSDCSRAPPAKDPAQAGAGPAAASDPCGKAVQTQQPCSVRASLTADICSGLASDGGGAHGPGWTVYHPTSERVTYKSSSKPRARFLSGPVSVSICLYLFFWSSTSSLVPGPEPGPQPALHIQAQVNNSNNKKGTFTDDLHKLVDDWTSKTVGPTQLKPSLNQLKQTQKLHDMEAMAGWPPASGEARAVSGARWGGGAGRACPEPKTQNGNEAVTPDLSRTSEQQALAQCWAVSRWDWPAACRCGLILVSPPQPVFHQSPSWQSGWGLYDIPRGHPLLSFSSGAPDHVGQK</sequence>
<feature type="compositionally biased region" description="Pro residues" evidence="14">
    <location>
        <begin position="1372"/>
        <end position="1386"/>
    </location>
</feature>
<dbReference type="GO" id="GO:0005524">
    <property type="term" value="F:ATP binding"/>
    <property type="evidence" value="ECO:0007669"/>
    <property type="project" value="UniProtKB-KW"/>
</dbReference>
<reference evidence="16" key="1">
    <citation type="submission" date="2025-08" db="UniProtKB">
        <authorList>
            <consortium name="Ensembl"/>
        </authorList>
    </citation>
    <scope>IDENTIFICATION</scope>
</reference>
<dbReference type="Gene3D" id="1.10.510.10">
    <property type="entry name" value="Transferase(Phosphotransferase) domain 1"/>
    <property type="match status" value="1"/>
</dbReference>
<feature type="region of interest" description="Disordered" evidence="14">
    <location>
        <begin position="678"/>
        <end position="743"/>
    </location>
</feature>
<feature type="coiled-coil region" evidence="13">
    <location>
        <begin position="1739"/>
        <end position="1770"/>
    </location>
</feature>
<dbReference type="FunFam" id="1.10.510.10:FF:000006">
    <property type="entry name" value="Serine/threonine-protein kinase WNK1 isoform 2"/>
    <property type="match status" value="1"/>
</dbReference>
<feature type="compositionally biased region" description="Basic and acidic residues" evidence="14">
    <location>
        <begin position="1"/>
        <end position="10"/>
    </location>
</feature>
<evidence type="ECO:0000256" key="12">
    <source>
        <dbReference type="ARBA" id="ARBA00048679"/>
    </source>
</evidence>
<dbReference type="CDD" id="cd14032">
    <property type="entry name" value="STKc_WNK2_like"/>
    <property type="match status" value="1"/>
</dbReference>
<feature type="compositionally biased region" description="Low complexity" evidence="14">
    <location>
        <begin position="1504"/>
        <end position="1523"/>
    </location>
</feature>
<dbReference type="SUPFAM" id="SSF56112">
    <property type="entry name" value="Protein kinase-like (PK-like)"/>
    <property type="match status" value="1"/>
</dbReference>
<evidence type="ECO:0000256" key="5">
    <source>
        <dbReference type="ARBA" id="ARBA00022527"/>
    </source>
</evidence>
<feature type="domain" description="Protein kinase" evidence="15">
    <location>
        <begin position="194"/>
        <end position="452"/>
    </location>
</feature>
<feature type="compositionally biased region" description="Low complexity" evidence="14">
    <location>
        <begin position="1238"/>
        <end position="1249"/>
    </location>
</feature>
<feature type="compositionally biased region" description="Pro residues" evidence="14">
    <location>
        <begin position="944"/>
        <end position="956"/>
    </location>
</feature>
<feature type="region of interest" description="Disordered" evidence="14">
    <location>
        <begin position="605"/>
        <end position="625"/>
    </location>
</feature>
<keyword evidence="7" id="KW-0808">Transferase</keyword>
<evidence type="ECO:0000256" key="10">
    <source>
        <dbReference type="ARBA" id="ARBA00022840"/>
    </source>
</evidence>
<feature type="region of interest" description="Disordered" evidence="14">
    <location>
        <begin position="1172"/>
        <end position="1406"/>
    </location>
</feature>
<evidence type="ECO:0000256" key="9">
    <source>
        <dbReference type="ARBA" id="ARBA00022777"/>
    </source>
</evidence>
<dbReference type="InterPro" id="IPR011009">
    <property type="entry name" value="Kinase-like_dom_sf"/>
</dbReference>
<evidence type="ECO:0000256" key="1">
    <source>
        <dbReference type="ARBA" id="ARBA00001946"/>
    </source>
</evidence>
<evidence type="ECO:0000259" key="15">
    <source>
        <dbReference type="PROSITE" id="PS50011"/>
    </source>
</evidence>
<feature type="compositionally biased region" description="Basic and acidic residues" evidence="14">
    <location>
        <begin position="140"/>
        <end position="171"/>
    </location>
</feature>
<feature type="compositionally biased region" description="Low complexity" evidence="14">
    <location>
        <begin position="106"/>
        <end position="115"/>
    </location>
</feature>
<organism evidence="16 17">
    <name type="scientific">Monodon monoceros</name>
    <name type="common">Narwhal</name>
    <name type="synonym">Ceratodon monodon</name>
    <dbReference type="NCBI Taxonomy" id="40151"/>
    <lineage>
        <taxon>Eukaryota</taxon>
        <taxon>Metazoa</taxon>
        <taxon>Chordata</taxon>
        <taxon>Craniata</taxon>
        <taxon>Vertebrata</taxon>
        <taxon>Euteleostomi</taxon>
        <taxon>Mammalia</taxon>
        <taxon>Eutheria</taxon>
        <taxon>Laurasiatheria</taxon>
        <taxon>Artiodactyla</taxon>
        <taxon>Whippomorpha</taxon>
        <taxon>Cetacea</taxon>
        <taxon>Odontoceti</taxon>
        <taxon>Monodontidae</taxon>
        <taxon>Monodon</taxon>
    </lineage>
</organism>
<evidence type="ECO:0000256" key="8">
    <source>
        <dbReference type="ARBA" id="ARBA00022741"/>
    </source>
</evidence>
<evidence type="ECO:0000313" key="16">
    <source>
        <dbReference type="Ensembl" id="ENSMMNP00015018669.1"/>
    </source>
</evidence>
<feature type="compositionally biased region" description="Low complexity" evidence="14">
    <location>
        <begin position="1210"/>
        <end position="1219"/>
    </location>
</feature>
<feature type="compositionally biased region" description="Basic residues" evidence="14">
    <location>
        <begin position="1023"/>
        <end position="1034"/>
    </location>
</feature>
<comment type="subcellular location">
    <subcellularLocation>
        <location evidence="2">Cytoplasm</location>
    </subcellularLocation>
</comment>
<keyword evidence="4" id="KW-0963">Cytoplasm</keyword>
<dbReference type="InterPro" id="IPR008271">
    <property type="entry name" value="Ser/Thr_kinase_AS"/>
</dbReference>
<dbReference type="Proteomes" id="UP000694561">
    <property type="component" value="Unplaced"/>
</dbReference>
<evidence type="ECO:0000256" key="14">
    <source>
        <dbReference type="SAM" id="MobiDB-lite"/>
    </source>
</evidence>
<evidence type="ECO:0000256" key="13">
    <source>
        <dbReference type="SAM" id="Coils"/>
    </source>
</evidence>
<keyword evidence="6" id="KW-0597">Phosphoprotein</keyword>
<keyword evidence="8" id="KW-0547">Nucleotide-binding</keyword>
<feature type="compositionally biased region" description="Pro residues" evidence="14">
    <location>
        <begin position="682"/>
        <end position="697"/>
    </location>
</feature>
<feature type="compositionally biased region" description="Low complexity" evidence="14">
    <location>
        <begin position="964"/>
        <end position="981"/>
    </location>
</feature>
<feature type="compositionally biased region" description="Basic and acidic residues" evidence="14">
    <location>
        <begin position="553"/>
        <end position="564"/>
    </location>
</feature>
<feature type="compositionally biased region" description="Polar residues" evidence="14">
    <location>
        <begin position="2026"/>
        <end position="2040"/>
    </location>
</feature>
<feature type="region of interest" description="Disordered" evidence="14">
    <location>
        <begin position="1778"/>
        <end position="1798"/>
    </location>
</feature>
<feature type="region of interest" description="Disordered" evidence="14">
    <location>
        <begin position="1"/>
        <end position="78"/>
    </location>
</feature>
<feature type="compositionally biased region" description="Low complexity" evidence="14">
    <location>
        <begin position="24"/>
        <end position="44"/>
    </location>
</feature>
<gene>
    <name evidence="16" type="primary">WNK2</name>
</gene>
<feature type="compositionally biased region" description="Acidic residues" evidence="14">
    <location>
        <begin position="172"/>
        <end position="181"/>
    </location>
</feature>
<evidence type="ECO:0000256" key="6">
    <source>
        <dbReference type="ARBA" id="ARBA00022553"/>
    </source>
</evidence>
<keyword evidence="10" id="KW-0067">ATP-binding</keyword>
<feature type="compositionally biased region" description="Pro residues" evidence="14">
    <location>
        <begin position="126"/>
        <end position="138"/>
    </location>
</feature>
<dbReference type="GO" id="GO:0005737">
    <property type="term" value="C:cytoplasm"/>
    <property type="evidence" value="ECO:0007669"/>
    <property type="project" value="UniProtKB-SubCell"/>
</dbReference>
<proteinExistence type="predicted"/>
<evidence type="ECO:0000313" key="17">
    <source>
        <dbReference type="Proteomes" id="UP000694561"/>
    </source>
</evidence>
<feature type="region of interest" description="Disordered" evidence="14">
    <location>
        <begin position="2015"/>
        <end position="2040"/>
    </location>
</feature>
<reference evidence="16" key="2">
    <citation type="submission" date="2025-09" db="UniProtKB">
        <authorList>
            <consortium name="Ensembl"/>
        </authorList>
    </citation>
    <scope>IDENTIFICATION</scope>
</reference>
<keyword evidence="5" id="KW-0723">Serine/threonine-protein kinase</keyword>
<feature type="region of interest" description="Disordered" evidence="14">
    <location>
        <begin position="1644"/>
        <end position="1676"/>
    </location>
</feature>
<feature type="region of interest" description="Disordered" evidence="14">
    <location>
        <begin position="1424"/>
        <end position="1460"/>
    </location>
</feature>
<feature type="region of interest" description="Disordered" evidence="14">
    <location>
        <begin position="1541"/>
        <end position="1589"/>
    </location>
</feature>
<feature type="compositionally biased region" description="Pro residues" evidence="14">
    <location>
        <begin position="705"/>
        <end position="737"/>
    </location>
</feature>
<feature type="compositionally biased region" description="Polar residues" evidence="14">
    <location>
        <begin position="982"/>
        <end position="992"/>
    </location>
</feature>
<comment type="cofactor">
    <cofactor evidence="1">
        <name>Mg(2+)</name>
        <dbReference type="ChEBI" id="CHEBI:18420"/>
    </cofactor>
</comment>
<dbReference type="InterPro" id="IPR056865">
    <property type="entry name" value="CCTL2_WNK"/>
</dbReference>
<feature type="region of interest" description="Disordered" evidence="14">
    <location>
        <begin position="1821"/>
        <end position="1850"/>
    </location>
</feature>
<feature type="compositionally biased region" description="Basic and acidic residues" evidence="14">
    <location>
        <begin position="1436"/>
        <end position="1453"/>
    </location>
</feature>
<dbReference type="Gene3D" id="3.30.200.20">
    <property type="entry name" value="Phosphorylase Kinase, domain 1"/>
    <property type="match status" value="1"/>
</dbReference>
<name>A0A8C6F949_MONMO</name>
<dbReference type="Pfam" id="PF12202">
    <property type="entry name" value="OSR1_C"/>
    <property type="match status" value="1"/>
</dbReference>
<dbReference type="Pfam" id="PF00069">
    <property type="entry name" value="Pkinase"/>
    <property type="match status" value="1"/>
</dbReference>
<feature type="compositionally biased region" description="Pro residues" evidence="14">
    <location>
        <begin position="1222"/>
        <end position="1237"/>
    </location>
</feature>
<feature type="region of interest" description="Disordered" evidence="14">
    <location>
        <begin position="928"/>
        <end position="1041"/>
    </location>
</feature>
<evidence type="ECO:0000256" key="4">
    <source>
        <dbReference type="ARBA" id="ARBA00022490"/>
    </source>
</evidence>
<evidence type="ECO:0000256" key="11">
    <source>
        <dbReference type="ARBA" id="ARBA00047899"/>
    </source>
</evidence>
<accession>A0A8C6F949</accession>
<dbReference type="FunFam" id="3.30.200.20:FF:000494">
    <property type="entry name" value="serine/threonine-protein kinase WNK2 isoform X2"/>
    <property type="match status" value="1"/>
</dbReference>
<dbReference type="Pfam" id="PF24889">
    <property type="entry name" value="CCTL2_WNK"/>
    <property type="match status" value="1"/>
</dbReference>
<dbReference type="PROSITE" id="PS00108">
    <property type="entry name" value="PROTEIN_KINASE_ST"/>
    <property type="match status" value="1"/>
</dbReference>
<dbReference type="Ensembl" id="ENSMMNT00015020508.1">
    <property type="protein sequence ID" value="ENSMMNP00015018669.1"/>
    <property type="gene ID" value="ENSMMNG00015013376.1"/>
</dbReference>
<comment type="catalytic activity">
    <reaction evidence="11">
        <text>L-threonyl-[protein] + ATP = O-phospho-L-threonyl-[protein] + ADP + H(+)</text>
        <dbReference type="Rhea" id="RHEA:46608"/>
        <dbReference type="Rhea" id="RHEA-COMP:11060"/>
        <dbReference type="Rhea" id="RHEA-COMP:11605"/>
        <dbReference type="ChEBI" id="CHEBI:15378"/>
        <dbReference type="ChEBI" id="CHEBI:30013"/>
        <dbReference type="ChEBI" id="CHEBI:30616"/>
        <dbReference type="ChEBI" id="CHEBI:61977"/>
        <dbReference type="ChEBI" id="CHEBI:456216"/>
        <dbReference type="EC" id="2.7.11.1"/>
    </reaction>
</comment>
<dbReference type="InterPro" id="IPR000719">
    <property type="entry name" value="Prot_kinase_dom"/>
</dbReference>
<evidence type="ECO:0000256" key="7">
    <source>
        <dbReference type="ARBA" id="ARBA00022679"/>
    </source>
</evidence>
<dbReference type="FunFam" id="3.10.20.90:FF:000007">
    <property type="entry name" value="Serine/threonine-protein kinase WNK1 isoform 1"/>
    <property type="match status" value="1"/>
</dbReference>
<feature type="compositionally biased region" description="Low complexity" evidence="14">
    <location>
        <begin position="1833"/>
        <end position="1847"/>
    </location>
</feature>
<dbReference type="PROSITE" id="PS50011">
    <property type="entry name" value="PROTEIN_KINASE_DOM"/>
    <property type="match status" value="1"/>
</dbReference>
<keyword evidence="17" id="KW-1185">Reference proteome</keyword>
<dbReference type="EC" id="2.7.11.1" evidence="3"/>
<feature type="compositionally biased region" description="Polar residues" evidence="14">
    <location>
        <begin position="1543"/>
        <end position="1573"/>
    </location>
</feature>
<dbReference type="InterPro" id="IPR024678">
    <property type="entry name" value="Kinase_OSR1/WNK_CCT"/>
</dbReference>
<dbReference type="InterPro" id="IPR050588">
    <property type="entry name" value="WNK_Ser-Thr_kinase"/>
</dbReference>
<feature type="region of interest" description="Disordered" evidence="14">
    <location>
        <begin position="91"/>
        <end position="182"/>
    </location>
</feature>
<feature type="region of interest" description="Disordered" evidence="14">
    <location>
        <begin position="548"/>
        <end position="569"/>
    </location>
</feature>
<dbReference type="GeneTree" id="ENSGT00940000157161"/>
<dbReference type="PANTHER" id="PTHR13902">
    <property type="entry name" value="SERINE/THREONINE-PROTEIN KINASE WNK WITH NO LYSINE -RELATED"/>
    <property type="match status" value="1"/>
</dbReference>
<feature type="region of interest" description="Disordered" evidence="14">
    <location>
        <begin position="1492"/>
        <end position="1523"/>
    </location>
</feature>
<keyword evidence="9" id="KW-0418">Kinase</keyword>
<feature type="compositionally biased region" description="Basic residues" evidence="14">
    <location>
        <begin position="1789"/>
        <end position="1798"/>
    </location>
</feature>
<dbReference type="Gene3D" id="3.10.20.90">
    <property type="entry name" value="Phosphatidylinositol 3-kinase Catalytic Subunit, Chain A, domain 1"/>
    <property type="match status" value="2"/>
</dbReference>
<keyword evidence="13" id="KW-0175">Coiled coil</keyword>
<comment type="catalytic activity">
    <reaction evidence="12">
        <text>L-seryl-[protein] + ATP = O-phospho-L-seryl-[protein] + ADP + H(+)</text>
        <dbReference type="Rhea" id="RHEA:17989"/>
        <dbReference type="Rhea" id="RHEA-COMP:9863"/>
        <dbReference type="Rhea" id="RHEA-COMP:11604"/>
        <dbReference type="ChEBI" id="CHEBI:15378"/>
        <dbReference type="ChEBI" id="CHEBI:29999"/>
        <dbReference type="ChEBI" id="CHEBI:30616"/>
        <dbReference type="ChEBI" id="CHEBI:83421"/>
        <dbReference type="ChEBI" id="CHEBI:456216"/>
        <dbReference type="EC" id="2.7.11.1"/>
    </reaction>
</comment>
<dbReference type="SMART" id="SM00220">
    <property type="entry name" value="S_TKc"/>
    <property type="match status" value="1"/>
</dbReference>
<evidence type="ECO:0000256" key="3">
    <source>
        <dbReference type="ARBA" id="ARBA00012513"/>
    </source>
</evidence>